<protein>
    <submittedName>
        <fullName evidence="1">Uncharacterized protein</fullName>
    </submittedName>
</protein>
<name>A0ACC1T0B6_9APHY</name>
<keyword evidence="2" id="KW-1185">Reference proteome</keyword>
<accession>A0ACC1T0B6</accession>
<sequence>MIAIIPTTAEYIPCTINQDAQPTQTDARAAPGQAMDTEPTGARRVLGPDSRAPHDSEVDDPFYHAVSHLHTGRYTGVIDICYSDDDMLEMRERDALATVCTESYSIQHIQTSELQCVHVHWNKGGPMKIGHEPLP</sequence>
<comment type="caution">
    <text evidence="1">The sequence shown here is derived from an EMBL/GenBank/DDBJ whole genome shotgun (WGS) entry which is preliminary data.</text>
</comment>
<dbReference type="Proteomes" id="UP001148662">
    <property type="component" value="Unassembled WGS sequence"/>
</dbReference>
<reference evidence="1" key="1">
    <citation type="submission" date="2022-07" db="EMBL/GenBank/DDBJ databases">
        <title>Genome Sequence of Phlebia brevispora.</title>
        <authorList>
            <person name="Buettner E."/>
        </authorList>
    </citation>
    <scope>NUCLEOTIDE SEQUENCE</scope>
    <source>
        <strain evidence="1">MPL23</strain>
    </source>
</reference>
<dbReference type="EMBL" id="JANHOG010000917">
    <property type="protein sequence ID" value="KAJ3549927.1"/>
    <property type="molecule type" value="Genomic_DNA"/>
</dbReference>
<evidence type="ECO:0000313" key="1">
    <source>
        <dbReference type="EMBL" id="KAJ3549927.1"/>
    </source>
</evidence>
<gene>
    <name evidence="1" type="ORF">NM688_g5128</name>
</gene>
<evidence type="ECO:0000313" key="2">
    <source>
        <dbReference type="Proteomes" id="UP001148662"/>
    </source>
</evidence>
<organism evidence="1 2">
    <name type="scientific">Phlebia brevispora</name>
    <dbReference type="NCBI Taxonomy" id="194682"/>
    <lineage>
        <taxon>Eukaryota</taxon>
        <taxon>Fungi</taxon>
        <taxon>Dikarya</taxon>
        <taxon>Basidiomycota</taxon>
        <taxon>Agaricomycotina</taxon>
        <taxon>Agaricomycetes</taxon>
        <taxon>Polyporales</taxon>
        <taxon>Meruliaceae</taxon>
        <taxon>Phlebia</taxon>
    </lineage>
</organism>
<proteinExistence type="predicted"/>